<evidence type="ECO:0000313" key="3">
    <source>
        <dbReference type="Proteomes" id="UP000299102"/>
    </source>
</evidence>
<reference evidence="2 3" key="1">
    <citation type="journal article" date="2019" name="Commun. Biol.">
        <title>The bagworm genome reveals a unique fibroin gene that provides high tensile strength.</title>
        <authorList>
            <person name="Kono N."/>
            <person name="Nakamura H."/>
            <person name="Ohtoshi R."/>
            <person name="Tomita M."/>
            <person name="Numata K."/>
            <person name="Arakawa K."/>
        </authorList>
    </citation>
    <scope>NUCLEOTIDE SEQUENCE [LARGE SCALE GENOMIC DNA]</scope>
</reference>
<accession>A0A4C1THP4</accession>
<protein>
    <submittedName>
        <fullName evidence="2">Uncharacterized protein</fullName>
    </submittedName>
</protein>
<sequence>MITSSLLILKSVRKKANICPFGYLVAARPAAAVARPRRAREATRGHDTDKSALRVRYDVDDGSRSKTGVESDSRIGVWSVTGIDNENSGETRIESGDEIGMDSKVFPYKEGGTHRVSTRATPGADS</sequence>
<name>A0A4C1THP4_EUMVA</name>
<keyword evidence="3" id="KW-1185">Reference proteome</keyword>
<proteinExistence type="predicted"/>
<feature type="region of interest" description="Disordered" evidence="1">
    <location>
        <begin position="104"/>
        <end position="126"/>
    </location>
</feature>
<dbReference type="AlphaFoldDB" id="A0A4C1THP4"/>
<comment type="caution">
    <text evidence="2">The sequence shown here is derived from an EMBL/GenBank/DDBJ whole genome shotgun (WGS) entry which is preliminary data.</text>
</comment>
<gene>
    <name evidence="2" type="ORF">EVAR_79308_1</name>
</gene>
<dbReference type="Proteomes" id="UP000299102">
    <property type="component" value="Unassembled WGS sequence"/>
</dbReference>
<evidence type="ECO:0000256" key="1">
    <source>
        <dbReference type="SAM" id="MobiDB-lite"/>
    </source>
</evidence>
<dbReference type="EMBL" id="BGZK01000054">
    <property type="protein sequence ID" value="GBP12968.1"/>
    <property type="molecule type" value="Genomic_DNA"/>
</dbReference>
<organism evidence="2 3">
    <name type="scientific">Eumeta variegata</name>
    <name type="common">Bagworm moth</name>
    <name type="synonym">Eumeta japonica</name>
    <dbReference type="NCBI Taxonomy" id="151549"/>
    <lineage>
        <taxon>Eukaryota</taxon>
        <taxon>Metazoa</taxon>
        <taxon>Ecdysozoa</taxon>
        <taxon>Arthropoda</taxon>
        <taxon>Hexapoda</taxon>
        <taxon>Insecta</taxon>
        <taxon>Pterygota</taxon>
        <taxon>Neoptera</taxon>
        <taxon>Endopterygota</taxon>
        <taxon>Lepidoptera</taxon>
        <taxon>Glossata</taxon>
        <taxon>Ditrysia</taxon>
        <taxon>Tineoidea</taxon>
        <taxon>Psychidae</taxon>
        <taxon>Oiketicinae</taxon>
        <taxon>Eumeta</taxon>
    </lineage>
</organism>
<evidence type="ECO:0000313" key="2">
    <source>
        <dbReference type="EMBL" id="GBP12968.1"/>
    </source>
</evidence>